<organism evidence="2">
    <name type="scientific">Treponema denticola H-22</name>
    <dbReference type="NCBI Taxonomy" id="999432"/>
    <lineage>
        <taxon>Bacteria</taxon>
        <taxon>Pseudomonadati</taxon>
        <taxon>Spirochaetota</taxon>
        <taxon>Spirochaetia</taxon>
        <taxon>Spirochaetales</taxon>
        <taxon>Treponemataceae</taxon>
        <taxon>Treponema</taxon>
    </lineage>
</organism>
<dbReference type="InterPro" id="IPR007497">
    <property type="entry name" value="SIMPL/DUF541"/>
</dbReference>
<name>A0A0E2E7G4_TREDN</name>
<dbReference type="GO" id="GO:0006974">
    <property type="term" value="P:DNA damage response"/>
    <property type="evidence" value="ECO:0007669"/>
    <property type="project" value="TreeGrafter"/>
</dbReference>
<proteinExistence type="predicted"/>
<dbReference type="RefSeq" id="WP_002683251.1">
    <property type="nucleotide sequence ID" value="NZ_CM001795.1"/>
</dbReference>
<evidence type="ECO:0000256" key="1">
    <source>
        <dbReference type="SAM" id="Phobius"/>
    </source>
</evidence>
<feature type="transmembrane region" description="Helical" evidence="1">
    <location>
        <begin position="12"/>
        <end position="33"/>
    </location>
</feature>
<dbReference type="PANTHER" id="PTHR34387:SF2">
    <property type="entry name" value="SLR1258 PROTEIN"/>
    <property type="match status" value="1"/>
</dbReference>
<dbReference type="Gene3D" id="3.30.70.2970">
    <property type="entry name" value="Protein of unknown function (DUF541), domain 2"/>
    <property type="match status" value="1"/>
</dbReference>
<dbReference type="Proteomes" id="UP000011705">
    <property type="component" value="Chromosome"/>
</dbReference>
<keyword evidence="1" id="KW-0812">Transmembrane</keyword>
<evidence type="ECO:0000313" key="2">
    <source>
        <dbReference type="EMBL" id="EMB35410.1"/>
    </source>
</evidence>
<dbReference type="GeneID" id="2740494"/>
<dbReference type="InterPro" id="IPR016907">
    <property type="entry name" value="UCP029033"/>
</dbReference>
<dbReference type="PATRIC" id="fig|999432.5.peg.571"/>
<reference evidence="2" key="1">
    <citation type="submission" date="2012-01" db="EMBL/GenBank/DDBJ databases">
        <title>The Genome Sequence of Treponema denticola H-22.</title>
        <authorList>
            <consortium name="The Broad Institute Genome Sequencing Platform"/>
            <person name="Earl A."/>
            <person name="Ward D."/>
            <person name="Feldgarden M."/>
            <person name="Gevers D."/>
            <person name="Blanton J.M."/>
            <person name="Fenno C.J."/>
            <person name="Baranova O.V."/>
            <person name="Mathney J."/>
            <person name="Dewhirst F.E."/>
            <person name="Izard J."/>
            <person name="Young S.K."/>
            <person name="Zeng Q."/>
            <person name="Gargeya S."/>
            <person name="Fitzgerald M."/>
            <person name="Haas B."/>
            <person name="Abouelleil A."/>
            <person name="Alvarado L."/>
            <person name="Arachchi H.M."/>
            <person name="Berlin A."/>
            <person name="Chapman S.B."/>
            <person name="Gearin G."/>
            <person name="Goldberg J."/>
            <person name="Griggs A."/>
            <person name="Gujja S."/>
            <person name="Hansen M."/>
            <person name="Heiman D."/>
            <person name="Howarth C."/>
            <person name="Larimer J."/>
            <person name="Lui A."/>
            <person name="MacDonald P.J.P."/>
            <person name="McCowen C."/>
            <person name="Montmayeur A."/>
            <person name="Murphy C."/>
            <person name="Neiman D."/>
            <person name="Pearson M."/>
            <person name="Priest M."/>
            <person name="Roberts A."/>
            <person name="Saif S."/>
            <person name="Shea T."/>
            <person name="Sisk P."/>
            <person name="Stolte C."/>
            <person name="Sykes S."/>
            <person name="Wortman J."/>
            <person name="Nusbaum C."/>
            <person name="Birren B."/>
        </authorList>
    </citation>
    <scope>NUCLEOTIDE SEQUENCE [LARGE SCALE GENOMIC DNA]</scope>
    <source>
        <strain evidence="2">H-22</strain>
    </source>
</reference>
<keyword evidence="1" id="KW-0472">Membrane</keyword>
<sequence>MEIRNESKIEIIKLSMILFTIIISLIVLSKTFLERNKESEVIQVTGLGTKDFESDLIVWSGSFSQTDIDLKNAYERLQLDQNKIIDFLKKRNVSTNEYLFSAVVIDKEYETIYDMDKNQKRLFKGYRLMQDIKIESNEVEKIETISREITELINMGVEFYSSKPQYYYTKLTELKKELIEYATENAKTRAETIASKSGFKLGRLKNANMGVFQIIARNSNEDYSWEGTFNTTSKQKTATITMKLQFGIQ</sequence>
<dbReference type="AlphaFoldDB" id="A0A0E2E7G4"/>
<dbReference type="InterPro" id="IPR052022">
    <property type="entry name" value="26kDa_periplasmic_antigen"/>
</dbReference>
<dbReference type="PANTHER" id="PTHR34387">
    <property type="entry name" value="SLR1258 PROTEIN"/>
    <property type="match status" value="1"/>
</dbReference>
<dbReference type="PIRSF" id="PIRSF029033">
    <property type="entry name" value="UCP029033"/>
    <property type="match status" value="1"/>
</dbReference>
<accession>A0A0E2E7G4</accession>
<comment type="caution">
    <text evidence="2">The sequence shown here is derived from an EMBL/GenBank/DDBJ whole genome shotgun (WGS) entry which is preliminary data.</text>
</comment>
<dbReference type="EMBL" id="AGDV01000004">
    <property type="protein sequence ID" value="EMB35410.1"/>
    <property type="molecule type" value="Genomic_DNA"/>
</dbReference>
<keyword evidence="1" id="KW-1133">Transmembrane helix</keyword>
<gene>
    <name evidence="2" type="ORF">HMPREF9726_00551</name>
</gene>
<protein>
    <recommendedName>
        <fullName evidence="3">SIMPL domain-containing protein</fullName>
    </recommendedName>
</protein>
<dbReference type="HOGENOM" id="CLU_077423_0_0_12"/>
<dbReference type="Pfam" id="PF04402">
    <property type="entry name" value="SIMPL"/>
    <property type="match status" value="1"/>
</dbReference>
<evidence type="ECO:0008006" key="3">
    <source>
        <dbReference type="Google" id="ProtNLM"/>
    </source>
</evidence>